<evidence type="ECO:0000313" key="2">
    <source>
        <dbReference type="Proteomes" id="UP000299102"/>
    </source>
</evidence>
<reference evidence="1 2" key="1">
    <citation type="journal article" date="2019" name="Commun. Biol.">
        <title>The bagworm genome reveals a unique fibroin gene that provides high tensile strength.</title>
        <authorList>
            <person name="Kono N."/>
            <person name="Nakamura H."/>
            <person name="Ohtoshi R."/>
            <person name="Tomita M."/>
            <person name="Numata K."/>
            <person name="Arakawa K."/>
        </authorList>
    </citation>
    <scope>NUCLEOTIDE SEQUENCE [LARGE SCALE GENOMIC DNA]</scope>
</reference>
<gene>
    <name evidence="1" type="ORF">EVAR_9548_1</name>
</gene>
<evidence type="ECO:0000313" key="1">
    <source>
        <dbReference type="EMBL" id="GBP20977.1"/>
    </source>
</evidence>
<protein>
    <submittedName>
        <fullName evidence="1">Uncharacterized protein</fullName>
    </submittedName>
</protein>
<dbReference type="AlphaFoldDB" id="A0A4C1U4D1"/>
<proteinExistence type="predicted"/>
<name>A0A4C1U4D1_EUMVA</name>
<accession>A0A4C1U4D1</accession>
<dbReference type="Proteomes" id="UP000299102">
    <property type="component" value="Unassembled WGS sequence"/>
</dbReference>
<dbReference type="EMBL" id="BGZK01000124">
    <property type="protein sequence ID" value="GBP20977.1"/>
    <property type="molecule type" value="Genomic_DNA"/>
</dbReference>
<keyword evidence="2" id="KW-1185">Reference proteome</keyword>
<comment type="caution">
    <text evidence="1">The sequence shown here is derived from an EMBL/GenBank/DDBJ whole genome shotgun (WGS) entry which is preliminary data.</text>
</comment>
<sequence>MESSGVPVVKCVAFKPGGCGFDHDHQQLIDEVSSQIITNELCLGKHQDDDSGDERPDTNYFPLNGPDEYEIVWQSVRSIDDCATFKNLRFAAAPRRPRPICGPAGPVLPVSRIQVTTAARDATAGKVQKVDADKKLEHVKQSSTENITALLTAVVGDHQPTRQHGAIEAMTLLSAIEYCKRVYFCNGLRET</sequence>
<organism evidence="1 2">
    <name type="scientific">Eumeta variegata</name>
    <name type="common">Bagworm moth</name>
    <name type="synonym">Eumeta japonica</name>
    <dbReference type="NCBI Taxonomy" id="151549"/>
    <lineage>
        <taxon>Eukaryota</taxon>
        <taxon>Metazoa</taxon>
        <taxon>Ecdysozoa</taxon>
        <taxon>Arthropoda</taxon>
        <taxon>Hexapoda</taxon>
        <taxon>Insecta</taxon>
        <taxon>Pterygota</taxon>
        <taxon>Neoptera</taxon>
        <taxon>Endopterygota</taxon>
        <taxon>Lepidoptera</taxon>
        <taxon>Glossata</taxon>
        <taxon>Ditrysia</taxon>
        <taxon>Tineoidea</taxon>
        <taxon>Psychidae</taxon>
        <taxon>Oiketicinae</taxon>
        <taxon>Eumeta</taxon>
    </lineage>
</organism>